<accession>A0AAN8X4V6</accession>
<comment type="caution">
    <text evidence="1">The sequence shown here is derived from an EMBL/GenBank/DDBJ whole genome shotgun (WGS) entry which is preliminary data.</text>
</comment>
<keyword evidence="2" id="KW-1185">Reference proteome</keyword>
<organism evidence="1 2">
    <name type="scientific">Halocaridina rubra</name>
    <name type="common">Hawaiian red shrimp</name>
    <dbReference type="NCBI Taxonomy" id="373956"/>
    <lineage>
        <taxon>Eukaryota</taxon>
        <taxon>Metazoa</taxon>
        <taxon>Ecdysozoa</taxon>
        <taxon>Arthropoda</taxon>
        <taxon>Crustacea</taxon>
        <taxon>Multicrustacea</taxon>
        <taxon>Malacostraca</taxon>
        <taxon>Eumalacostraca</taxon>
        <taxon>Eucarida</taxon>
        <taxon>Decapoda</taxon>
        <taxon>Pleocyemata</taxon>
        <taxon>Caridea</taxon>
        <taxon>Atyoidea</taxon>
        <taxon>Atyidae</taxon>
        <taxon>Halocaridina</taxon>
    </lineage>
</organism>
<proteinExistence type="predicted"/>
<evidence type="ECO:0000313" key="2">
    <source>
        <dbReference type="Proteomes" id="UP001381693"/>
    </source>
</evidence>
<dbReference type="Gene3D" id="3.40.630.30">
    <property type="match status" value="1"/>
</dbReference>
<sequence length="90" mass="9817">MGTLLELGPAENVELIQIMEEENLKLATSKGFKAVFTTNTSDLTQQVCDDLLSYKVLGDHQVNSWIAPDGSRPFAPAPNSQRAVTTVKLI</sequence>
<name>A0AAN8X4V6_HALRR</name>
<dbReference type="Proteomes" id="UP001381693">
    <property type="component" value="Unassembled WGS sequence"/>
</dbReference>
<dbReference type="EMBL" id="JAXCGZ010013279">
    <property type="protein sequence ID" value="KAK7072989.1"/>
    <property type="molecule type" value="Genomic_DNA"/>
</dbReference>
<protein>
    <submittedName>
        <fullName evidence="1">Uncharacterized protein</fullName>
    </submittedName>
</protein>
<reference evidence="1 2" key="1">
    <citation type="submission" date="2023-11" db="EMBL/GenBank/DDBJ databases">
        <title>Halocaridina rubra genome assembly.</title>
        <authorList>
            <person name="Smith C."/>
        </authorList>
    </citation>
    <scope>NUCLEOTIDE SEQUENCE [LARGE SCALE GENOMIC DNA]</scope>
    <source>
        <strain evidence="1">EP-1</strain>
        <tissue evidence="1">Whole</tissue>
    </source>
</reference>
<dbReference type="AlphaFoldDB" id="A0AAN8X4V6"/>
<gene>
    <name evidence="1" type="ORF">SK128_006147</name>
</gene>
<evidence type="ECO:0000313" key="1">
    <source>
        <dbReference type="EMBL" id="KAK7072989.1"/>
    </source>
</evidence>